<dbReference type="EMBL" id="JAIEZQ010000001">
    <property type="protein sequence ID" value="MBY9073233.1"/>
    <property type="molecule type" value="Genomic_DNA"/>
</dbReference>
<keyword evidence="3" id="KW-1185">Reference proteome</keyword>
<evidence type="ECO:0008006" key="4">
    <source>
        <dbReference type="Google" id="ProtNLM"/>
    </source>
</evidence>
<reference evidence="2 3" key="1">
    <citation type="submission" date="2021-08" db="EMBL/GenBank/DDBJ databases">
        <title>Nocardioides bacterium WL0053 sp. nov., isolated from the sediment.</title>
        <authorList>
            <person name="Wang L."/>
            <person name="Zhang D."/>
            <person name="Zhang A."/>
        </authorList>
    </citation>
    <scope>NUCLEOTIDE SEQUENCE [LARGE SCALE GENOMIC DNA]</scope>
    <source>
        <strain evidence="2 3">WL0053</strain>
    </source>
</reference>
<organism evidence="2 3">
    <name type="scientific">Nocardioides jiangsuensis</name>
    <dbReference type="NCBI Taxonomy" id="2866161"/>
    <lineage>
        <taxon>Bacteria</taxon>
        <taxon>Bacillati</taxon>
        <taxon>Actinomycetota</taxon>
        <taxon>Actinomycetes</taxon>
        <taxon>Propionibacteriales</taxon>
        <taxon>Nocardioidaceae</taxon>
        <taxon>Nocardioides</taxon>
    </lineage>
</organism>
<keyword evidence="1" id="KW-0732">Signal</keyword>
<evidence type="ECO:0000313" key="2">
    <source>
        <dbReference type="EMBL" id="MBY9073233.1"/>
    </source>
</evidence>
<accession>A0ABS7RDX3</accession>
<evidence type="ECO:0000313" key="3">
    <source>
        <dbReference type="Proteomes" id="UP000754710"/>
    </source>
</evidence>
<comment type="caution">
    <text evidence="2">The sequence shown here is derived from an EMBL/GenBank/DDBJ whole genome shotgun (WGS) entry which is preliminary data.</text>
</comment>
<feature type="chain" id="PRO_5046392787" description="DUF4251 domain-containing protein" evidence="1">
    <location>
        <begin position="27"/>
        <end position="183"/>
    </location>
</feature>
<feature type="signal peptide" evidence="1">
    <location>
        <begin position="1"/>
        <end position="26"/>
    </location>
</feature>
<sequence length="183" mass="19645">MHKTIASTAVLSAAALTLGLAGPANAASIGVKDPQDTFHGSDLRAVQLKNRVANVVVVTSHTNLRRDPRTGSSGAVYVDTDRRDKGPEFVFVGGYFAGTDYQLLQTEGFGRKSWGAPADGSYEMTVDYAKERVRMRMSREALGNPGKVRVAVRVSGTRTDGTSTGLVDWLGEPRDFTPWVAKG</sequence>
<protein>
    <recommendedName>
        <fullName evidence="4">DUF4251 domain-containing protein</fullName>
    </recommendedName>
</protein>
<dbReference type="Proteomes" id="UP000754710">
    <property type="component" value="Unassembled WGS sequence"/>
</dbReference>
<proteinExistence type="predicted"/>
<gene>
    <name evidence="2" type="ORF">K1X13_00225</name>
</gene>
<dbReference type="RefSeq" id="WP_221023051.1">
    <property type="nucleotide sequence ID" value="NZ_JAIEZQ010000001.1"/>
</dbReference>
<evidence type="ECO:0000256" key="1">
    <source>
        <dbReference type="SAM" id="SignalP"/>
    </source>
</evidence>
<name>A0ABS7RDX3_9ACTN</name>